<accession>A0A8B6G684</accession>
<dbReference type="PROSITE" id="PS50041">
    <property type="entry name" value="C_TYPE_LECTIN_2"/>
    <property type="match status" value="1"/>
</dbReference>
<dbReference type="InterPro" id="IPR003609">
    <property type="entry name" value="Pan_app"/>
</dbReference>
<evidence type="ECO:0000313" key="2">
    <source>
        <dbReference type="EMBL" id="VDI59379.1"/>
    </source>
</evidence>
<gene>
    <name evidence="2" type="ORF">MGAL_10B032013</name>
</gene>
<dbReference type="Gene3D" id="3.10.100.10">
    <property type="entry name" value="Mannose-Binding Protein A, subunit A"/>
    <property type="match status" value="1"/>
</dbReference>
<dbReference type="SUPFAM" id="SSF56436">
    <property type="entry name" value="C-type lectin-like"/>
    <property type="match status" value="1"/>
</dbReference>
<comment type="caution">
    <text evidence="2">The sequence shown here is derived from an EMBL/GenBank/DDBJ whole genome shotgun (WGS) entry which is preliminary data.</text>
</comment>
<dbReference type="SMART" id="SM00034">
    <property type="entry name" value="CLECT"/>
    <property type="match status" value="1"/>
</dbReference>
<dbReference type="Pfam" id="PF00059">
    <property type="entry name" value="Lectin_C"/>
    <property type="match status" value="1"/>
</dbReference>
<keyword evidence="3" id="KW-1185">Reference proteome</keyword>
<evidence type="ECO:0000313" key="3">
    <source>
        <dbReference type="Proteomes" id="UP000596742"/>
    </source>
</evidence>
<name>A0A8B6G684_MYTGA</name>
<sequence>MDVLLISKGFLLGLICYSYVVSNKITEVWQNVAVYDDQDFTVYTLRTFPGESAAVCGNMCTKDSRCLSFTWNKLKLMCKMFSKIFYTIAQSKSIGNRYFKRKDYCIYKGYIQTPTLPVIPVCFQFFQSTPLDSISASSECEESKATLLRIINVDTILYIAAYLRSINVGTDVFIDGNDTAVEFKWKYSDGSDVIYLKWAPYEPSSFICNYCVERCLTLQDYPGVDFEGMNNMKCGDRRPYICQLHIFA</sequence>
<dbReference type="OrthoDB" id="6119292at2759"/>
<proteinExistence type="predicted"/>
<dbReference type="EMBL" id="UYJE01007939">
    <property type="protein sequence ID" value="VDI59379.1"/>
    <property type="molecule type" value="Genomic_DNA"/>
</dbReference>
<dbReference type="InterPro" id="IPR016187">
    <property type="entry name" value="CTDL_fold"/>
</dbReference>
<dbReference type="Pfam" id="PF00024">
    <property type="entry name" value="PAN_1"/>
    <property type="match status" value="1"/>
</dbReference>
<protein>
    <recommendedName>
        <fullName evidence="1">C-type lectin domain-containing protein</fullName>
    </recommendedName>
</protein>
<dbReference type="InterPro" id="IPR016186">
    <property type="entry name" value="C-type_lectin-like/link_sf"/>
</dbReference>
<dbReference type="AlphaFoldDB" id="A0A8B6G684"/>
<dbReference type="InterPro" id="IPR001304">
    <property type="entry name" value="C-type_lectin-like"/>
</dbReference>
<evidence type="ECO:0000259" key="1">
    <source>
        <dbReference type="PROSITE" id="PS50041"/>
    </source>
</evidence>
<reference evidence="2" key="1">
    <citation type="submission" date="2018-11" db="EMBL/GenBank/DDBJ databases">
        <authorList>
            <person name="Alioto T."/>
            <person name="Alioto T."/>
        </authorList>
    </citation>
    <scope>NUCLEOTIDE SEQUENCE</scope>
</reference>
<feature type="domain" description="C-type lectin" evidence="1">
    <location>
        <begin position="122"/>
        <end position="243"/>
    </location>
</feature>
<organism evidence="2 3">
    <name type="scientific">Mytilus galloprovincialis</name>
    <name type="common">Mediterranean mussel</name>
    <dbReference type="NCBI Taxonomy" id="29158"/>
    <lineage>
        <taxon>Eukaryota</taxon>
        <taxon>Metazoa</taxon>
        <taxon>Spiralia</taxon>
        <taxon>Lophotrochozoa</taxon>
        <taxon>Mollusca</taxon>
        <taxon>Bivalvia</taxon>
        <taxon>Autobranchia</taxon>
        <taxon>Pteriomorphia</taxon>
        <taxon>Mytilida</taxon>
        <taxon>Mytiloidea</taxon>
        <taxon>Mytilidae</taxon>
        <taxon>Mytilinae</taxon>
        <taxon>Mytilus</taxon>
    </lineage>
</organism>
<dbReference type="Gene3D" id="3.50.4.10">
    <property type="entry name" value="Hepatocyte Growth Factor"/>
    <property type="match status" value="1"/>
</dbReference>
<dbReference type="CDD" id="cd00037">
    <property type="entry name" value="CLECT"/>
    <property type="match status" value="1"/>
</dbReference>
<dbReference type="Proteomes" id="UP000596742">
    <property type="component" value="Unassembled WGS sequence"/>
</dbReference>